<reference evidence="3" key="1">
    <citation type="submission" date="2022-03" db="EMBL/GenBank/DDBJ databases">
        <title>Aurantimonas Liuensis sp. Nov., isolated from the hadal seawater of the Mariana Trench.</title>
        <authorList>
            <person name="Liu R."/>
        </authorList>
    </citation>
    <scope>NUCLEOTIDE SEQUENCE</scope>
    <source>
        <strain evidence="3">LRZ36</strain>
    </source>
</reference>
<evidence type="ECO:0000259" key="2">
    <source>
        <dbReference type="Pfam" id="PF11860"/>
    </source>
</evidence>
<feature type="domain" description="N-acetylmuramidase" evidence="2">
    <location>
        <begin position="22"/>
        <end position="190"/>
    </location>
</feature>
<dbReference type="Gene3D" id="1.10.101.10">
    <property type="entry name" value="PGBD-like superfamily/PGBD"/>
    <property type="match status" value="1"/>
</dbReference>
<sequence>MAVEADVLVAARRVEAETGVEAAVLVAVALVETGAVAFGRVGERREPLIRFEGHYFDRLLAPADRQRARAAGLADPRAGRIRNPASQAARWRLFGKAAAIDFAAAAQSVSWGLCQVMGAHWQRLGFRSAEAFADMARASVDGQFEIAARFLKLGGLAKRLAGGDLAGFARRYNGPGYRRNRYDEKIGAAWLEARRLILRSPDAPSELRRGARGDAVRWLQAALLDHGQHDLAVDGIFGPATEAGLMAFQRADGLDSSGIADGATLIRLLPRALAGTLPVKECLASNKGSSM</sequence>
<dbReference type="SUPFAM" id="SSF47090">
    <property type="entry name" value="PGBD-like"/>
    <property type="match status" value="1"/>
</dbReference>
<evidence type="ECO:0000259" key="1">
    <source>
        <dbReference type="Pfam" id="PF01471"/>
    </source>
</evidence>
<name>A0A9X2KGA3_9HYPH</name>
<dbReference type="Pfam" id="PF11860">
    <property type="entry name" value="Muramidase"/>
    <property type="match status" value="1"/>
</dbReference>
<accession>A0A9X2KGA3</accession>
<dbReference type="Pfam" id="PF01471">
    <property type="entry name" value="PG_binding_1"/>
    <property type="match status" value="1"/>
</dbReference>
<dbReference type="RefSeq" id="WP_253964888.1">
    <property type="nucleotide sequence ID" value="NZ_JALHBS010000081.1"/>
</dbReference>
<evidence type="ECO:0000313" key="3">
    <source>
        <dbReference type="EMBL" id="MCP3056065.1"/>
    </source>
</evidence>
<organism evidence="3 4">
    <name type="scientific">Aurantimonas marianensis</name>
    <dbReference type="NCBI Taxonomy" id="2920428"/>
    <lineage>
        <taxon>Bacteria</taxon>
        <taxon>Pseudomonadati</taxon>
        <taxon>Pseudomonadota</taxon>
        <taxon>Alphaproteobacteria</taxon>
        <taxon>Hyphomicrobiales</taxon>
        <taxon>Aurantimonadaceae</taxon>
        <taxon>Aurantimonas</taxon>
    </lineage>
</organism>
<dbReference type="Proteomes" id="UP001155220">
    <property type="component" value="Unassembled WGS sequence"/>
</dbReference>
<proteinExistence type="predicted"/>
<comment type="caution">
    <text evidence="3">The sequence shown here is derived from an EMBL/GenBank/DDBJ whole genome shotgun (WGS) entry which is preliminary data.</text>
</comment>
<keyword evidence="4" id="KW-1185">Reference proteome</keyword>
<dbReference type="AlphaFoldDB" id="A0A9X2KGA3"/>
<protein>
    <submittedName>
        <fullName evidence="3">N-acetylmuramidase domain-containing protein</fullName>
    </submittedName>
</protein>
<feature type="domain" description="Peptidoglycan binding-like" evidence="1">
    <location>
        <begin position="212"/>
        <end position="267"/>
    </location>
</feature>
<dbReference type="InterPro" id="IPR036366">
    <property type="entry name" value="PGBDSf"/>
</dbReference>
<dbReference type="EMBL" id="JALHBS010000081">
    <property type="protein sequence ID" value="MCP3056065.1"/>
    <property type="molecule type" value="Genomic_DNA"/>
</dbReference>
<gene>
    <name evidence="3" type="ORF">MJ956_13055</name>
</gene>
<evidence type="ECO:0000313" key="4">
    <source>
        <dbReference type="Proteomes" id="UP001155220"/>
    </source>
</evidence>
<dbReference type="InterPro" id="IPR002477">
    <property type="entry name" value="Peptidoglycan-bd-like"/>
</dbReference>
<dbReference type="InterPro" id="IPR024408">
    <property type="entry name" value="Muramidase"/>
</dbReference>
<dbReference type="InterPro" id="IPR036365">
    <property type="entry name" value="PGBD-like_sf"/>
</dbReference>